<gene>
    <name evidence="2" type="ORF">GCM10011355_18750</name>
</gene>
<keyword evidence="1" id="KW-0812">Transmembrane</keyword>
<evidence type="ECO:0000313" key="3">
    <source>
        <dbReference type="Proteomes" id="UP000621856"/>
    </source>
</evidence>
<accession>A0A8J3A2H0</accession>
<proteinExistence type="predicted"/>
<comment type="caution">
    <text evidence="2">The sequence shown here is derived from an EMBL/GenBank/DDBJ whole genome shotgun (WGS) entry which is preliminary data.</text>
</comment>
<reference evidence="2" key="2">
    <citation type="submission" date="2020-09" db="EMBL/GenBank/DDBJ databases">
        <authorList>
            <person name="Sun Q."/>
            <person name="Zhou Y."/>
        </authorList>
    </citation>
    <scope>NUCLEOTIDE SEQUENCE</scope>
    <source>
        <strain evidence="2">CGMCC 1.14984</strain>
    </source>
</reference>
<keyword evidence="1" id="KW-0472">Membrane</keyword>
<name>A0A8J3A2H0_9PROT</name>
<sequence>MESGDLRMADGSSIKTQSLGTGGFIAYQDEEHGLGFQIASELANGTRGAGGPAGDHGKQSAFSYRLTSPRRTTADTLASLISNDAELAVVPLQNDRAGYDKKTLATLIDFQDYEVVAEKSASDQYVLAVPSAMVEEQAESAFPSSYRAGSVGTLANGRAAQTAIRRRIGTIYASPDALDRCGAAVDGFRAQGIEISRLPEHSNPYRDVLNEAYLLLDPERTIQTSFSEAHNSLKRTSEIKGKNYGKPLVGVLLPLDVVLLGDRNYHADAKDATLSADYVVVDQGLVGGRGIETHFLVVKRKQPKTGKPGKGAKGESAADKIAGDGGIVAGLMAKIGFNTSRHVRVLLKVDTRGQGVADTAELTDVMNRGGLRHTPIVLNDRPDTLPTVFEIAVHSDADRKNLHKVLTKASNADKGWQAKVLGCYASDRVMPDAPVAAKTMPAAVWVFLAGGFALAGAIATYMLMS</sequence>
<dbReference type="Proteomes" id="UP000621856">
    <property type="component" value="Unassembled WGS sequence"/>
</dbReference>
<dbReference type="EMBL" id="BMGZ01000002">
    <property type="protein sequence ID" value="GGH97460.1"/>
    <property type="molecule type" value="Genomic_DNA"/>
</dbReference>
<dbReference type="AlphaFoldDB" id="A0A8J3A2H0"/>
<feature type="transmembrane region" description="Helical" evidence="1">
    <location>
        <begin position="442"/>
        <end position="464"/>
    </location>
</feature>
<protein>
    <submittedName>
        <fullName evidence="2">Uncharacterized protein</fullName>
    </submittedName>
</protein>
<organism evidence="2 3">
    <name type="scientific">Aquisalinus luteolus</name>
    <dbReference type="NCBI Taxonomy" id="1566827"/>
    <lineage>
        <taxon>Bacteria</taxon>
        <taxon>Pseudomonadati</taxon>
        <taxon>Pseudomonadota</taxon>
        <taxon>Alphaproteobacteria</taxon>
        <taxon>Parvularculales</taxon>
        <taxon>Parvularculaceae</taxon>
        <taxon>Aquisalinus</taxon>
    </lineage>
</organism>
<evidence type="ECO:0000313" key="2">
    <source>
        <dbReference type="EMBL" id="GGH97460.1"/>
    </source>
</evidence>
<reference evidence="2" key="1">
    <citation type="journal article" date="2014" name="Int. J. Syst. Evol. Microbiol.">
        <title>Complete genome sequence of Corynebacterium casei LMG S-19264T (=DSM 44701T), isolated from a smear-ripened cheese.</title>
        <authorList>
            <consortium name="US DOE Joint Genome Institute (JGI-PGF)"/>
            <person name="Walter F."/>
            <person name="Albersmeier A."/>
            <person name="Kalinowski J."/>
            <person name="Ruckert C."/>
        </authorList>
    </citation>
    <scope>NUCLEOTIDE SEQUENCE</scope>
    <source>
        <strain evidence="2">CGMCC 1.14984</strain>
    </source>
</reference>
<evidence type="ECO:0000256" key="1">
    <source>
        <dbReference type="SAM" id="Phobius"/>
    </source>
</evidence>
<keyword evidence="1" id="KW-1133">Transmembrane helix</keyword>